<evidence type="ECO:0000313" key="1">
    <source>
        <dbReference type="EMBL" id="CAK5271910.1"/>
    </source>
</evidence>
<organism evidence="1 2">
    <name type="scientific">Mycena citricolor</name>
    <dbReference type="NCBI Taxonomy" id="2018698"/>
    <lineage>
        <taxon>Eukaryota</taxon>
        <taxon>Fungi</taxon>
        <taxon>Dikarya</taxon>
        <taxon>Basidiomycota</taxon>
        <taxon>Agaricomycotina</taxon>
        <taxon>Agaricomycetes</taxon>
        <taxon>Agaricomycetidae</taxon>
        <taxon>Agaricales</taxon>
        <taxon>Marasmiineae</taxon>
        <taxon>Mycenaceae</taxon>
        <taxon>Mycena</taxon>
    </lineage>
</organism>
<gene>
    <name evidence="1" type="ORF">MYCIT1_LOCUS17321</name>
</gene>
<keyword evidence="2" id="KW-1185">Reference proteome</keyword>
<evidence type="ECO:0000313" key="2">
    <source>
        <dbReference type="Proteomes" id="UP001295794"/>
    </source>
</evidence>
<accession>A0AAD2HBW0</accession>
<dbReference type="EMBL" id="CAVNYO010000179">
    <property type="protein sequence ID" value="CAK5271910.1"/>
    <property type="molecule type" value="Genomic_DNA"/>
</dbReference>
<comment type="caution">
    <text evidence="1">The sequence shown here is derived from an EMBL/GenBank/DDBJ whole genome shotgun (WGS) entry which is preliminary data.</text>
</comment>
<proteinExistence type="predicted"/>
<dbReference type="AlphaFoldDB" id="A0AAD2HBW0"/>
<protein>
    <submittedName>
        <fullName evidence="1">Uncharacterized protein</fullName>
    </submittedName>
</protein>
<dbReference type="Proteomes" id="UP001295794">
    <property type="component" value="Unassembled WGS sequence"/>
</dbReference>
<sequence>RFDGVVGYHFCLTFGTCLRVVHRRSSVRTWVESLLPFAPLKLSQPRAHFNRLMTSPGPPCTTCSADLHSRMRDTK</sequence>
<name>A0AAD2HBW0_9AGAR</name>
<reference evidence="1" key="1">
    <citation type="submission" date="2023-11" db="EMBL/GenBank/DDBJ databases">
        <authorList>
            <person name="De Vega J J."/>
            <person name="De Vega J J."/>
        </authorList>
    </citation>
    <scope>NUCLEOTIDE SEQUENCE</scope>
</reference>
<feature type="non-terminal residue" evidence="1">
    <location>
        <position position="1"/>
    </location>
</feature>